<dbReference type="Proteomes" id="UP001153678">
    <property type="component" value="Unassembled WGS sequence"/>
</dbReference>
<proteinExistence type="predicted"/>
<name>A0A9W4SF74_9GLOM</name>
<gene>
    <name evidence="2" type="ORF">FWILDA_LOCUS2985</name>
</gene>
<reference evidence="2" key="1">
    <citation type="submission" date="2022-08" db="EMBL/GenBank/DDBJ databases">
        <authorList>
            <person name="Kallberg Y."/>
            <person name="Tangrot J."/>
            <person name="Rosling A."/>
        </authorList>
    </citation>
    <scope>NUCLEOTIDE SEQUENCE</scope>
    <source>
        <strain evidence="2">Wild A</strain>
    </source>
</reference>
<comment type="caution">
    <text evidence="2">The sequence shown here is derived from an EMBL/GenBank/DDBJ whole genome shotgun (WGS) entry which is preliminary data.</text>
</comment>
<dbReference type="EMBL" id="CAMKVN010000374">
    <property type="protein sequence ID" value="CAI2167261.1"/>
    <property type="molecule type" value="Genomic_DNA"/>
</dbReference>
<organism evidence="2 3">
    <name type="scientific">Funneliformis geosporum</name>
    <dbReference type="NCBI Taxonomy" id="1117311"/>
    <lineage>
        <taxon>Eukaryota</taxon>
        <taxon>Fungi</taxon>
        <taxon>Fungi incertae sedis</taxon>
        <taxon>Mucoromycota</taxon>
        <taxon>Glomeromycotina</taxon>
        <taxon>Glomeromycetes</taxon>
        <taxon>Glomerales</taxon>
        <taxon>Glomeraceae</taxon>
        <taxon>Funneliformis</taxon>
    </lineage>
</organism>
<keyword evidence="3" id="KW-1185">Reference proteome</keyword>
<feature type="chain" id="PRO_5040741066" evidence="1">
    <location>
        <begin position="28"/>
        <end position="204"/>
    </location>
</feature>
<feature type="signal peptide" evidence="1">
    <location>
        <begin position="1"/>
        <end position="27"/>
    </location>
</feature>
<evidence type="ECO:0000256" key="1">
    <source>
        <dbReference type="SAM" id="SignalP"/>
    </source>
</evidence>
<evidence type="ECO:0000313" key="3">
    <source>
        <dbReference type="Proteomes" id="UP001153678"/>
    </source>
</evidence>
<protein>
    <submittedName>
        <fullName evidence="2">5714_t:CDS:1</fullName>
    </submittedName>
</protein>
<dbReference type="AlphaFoldDB" id="A0A9W4SF74"/>
<evidence type="ECO:0000313" key="2">
    <source>
        <dbReference type="EMBL" id="CAI2167261.1"/>
    </source>
</evidence>
<keyword evidence="1" id="KW-0732">Signal</keyword>
<sequence length="204" mass="22600">MWLNRNTLFATTILVVLSLFFSSSVSAEECQTITKTRAQTKTISPTNCASFTTTTTTATATKKPVICVPDKVNNNSRKRDLNLKQTYEKMCDNKFHQCNTGKQLCKNEYRICNRNIKCKRVVHCTPTVFLECPKAQIITLTADATTTTTTTTTATFTTTAVITNTVCRPDNEPCQLTIDDVVKCCSQCCISNDGGITARCCDFL</sequence>
<dbReference type="OrthoDB" id="10611396at2759"/>
<accession>A0A9W4SF74</accession>